<name>A0A183D560_9BILA</name>
<dbReference type="WBParaSite" id="GPUH_0000385801-mRNA-1">
    <property type="protein sequence ID" value="GPUH_0000385801-mRNA-1"/>
    <property type="gene ID" value="GPUH_0000385801"/>
</dbReference>
<accession>A0A183D560</accession>
<evidence type="ECO:0000313" key="1">
    <source>
        <dbReference type="WBParaSite" id="GPUH_0000385801-mRNA-1"/>
    </source>
</evidence>
<proteinExistence type="predicted"/>
<sequence>LYMAALLGPLNAHTVEWFAAERSQEFREKCRATLLEVEKLTLSVDEWKRANMECFGRLNYSDPNGRVVTYPYDNFCKSVTVLMKNLRGLPVAYDRISFGWAQHAIQRSATKYYHDKTWKKENMHEVIWTVLAQRPALRNYVVRILTDQFKDAEEAQFWQTCDIPANRRTMIGDTWYF</sequence>
<dbReference type="AlphaFoldDB" id="A0A183D560"/>
<protein>
    <submittedName>
        <fullName evidence="1">Peptidase_M13_N domain-containing protein</fullName>
    </submittedName>
</protein>
<reference evidence="1" key="1">
    <citation type="submission" date="2016-06" db="UniProtKB">
        <authorList>
            <consortium name="WormBaseParasite"/>
        </authorList>
    </citation>
    <scope>IDENTIFICATION</scope>
</reference>
<organism evidence="1">
    <name type="scientific">Gongylonema pulchrum</name>
    <dbReference type="NCBI Taxonomy" id="637853"/>
    <lineage>
        <taxon>Eukaryota</taxon>
        <taxon>Metazoa</taxon>
        <taxon>Ecdysozoa</taxon>
        <taxon>Nematoda</taxon>
        <taxon>Chromadorea</taxon>
        <taxon>Rhabditida</taxon>
        <taxon>Spirurina</taxon>
        <taxon>Spiruromorpha</taxon>
        <taxon>Spiruroidea</taxon>
        <taxon>Gongylonematidae</taxon>
        <taxon>Gongylonema</taxon>
    </lineage>
</organism>